<dbReference type="OrthoDB" id="9796786at2"/>
<evidence type="ECO:0000256" key="1">
    <source>
        <dbReference type="ARBA" id="ARBA00007227"/>
    </source>
</evidence>
<dbReference type="InterPro" id="IPR052345">
    <property type="entry name" value="Rad_response_metalloprotease"/>
</dbReference>
<dbReference type="GO" id="GO:0003677">
    <property type="term" value="F:DNA binding"/>
    <property type="evidence" value="ECO:0007669"/>
    <property type="project" value="InterPro"/>
</dbReference>
<dbReference type="CDD" id="cd00093">
    <property type="entry name" value="HTH_XRE"/>
    <property type="match status" value="1"/>
</dbReference>
<dbReference type="Gene3D" id="1.10.10.2910">
    <property type="match status" value="1"/>
</dbReference>
<dbReference type="InterPro" id="IPR010982">
    <property type="entry name" value="Lambda_DNA-bd_dom_sf"/>
</dbReference>
<keyword evidence="4" id="KW-1185">Reference proteome</keyword>
<dbReference type="eggNOG" id="COG3093">
    <property type="taxonomic scope" value="Bacteria"/>
</dbReference>
<dbReference type="KEGG" id="sbu:SpiBuddy_0241"/>
<comment type="similarity">
    <text evidence="1">Belongs to the short-chain fatty acyl-CoA assimilation regulator (ScfR) family.</text>
</comment>
<name>F0RXN0_SPHGB</name>
<dbReference type="InterPro" id="IPR010359">
    <property type="entry name" value="IrrE_HExxH"/>
</dbReference>
<dbReference type="STRING" id="158189.SpiBuddy_0241"/>
<gene>
    <name evidence="3" type="ordered locus">SpiBuddy_0241</name>
</gene>
<dbReference type="Pfam" id="PF06114">
    <property type="entry name" value="Peptidase_M78"/>
    <property type="match status" value="1"/>
</dbReference>
<reference evidence="4" key="1">
    <citation type="submission" date="2011-02" db="EMBL/GenBank/DDBJ databases">
        <title>Complete sequence of Spirochaeta sp. Buddy.</title>
        <authorList>
            <person name="Lucas S."/>
            <person name="Copeland A."/>
            <person name="Lapidus A."/>
            <person name="Cheng J.-F."/>
            <person name="Goodwin L."/>
            <person name="Pitluck S."/>
            <person name="Zeytun A."/>
            <person name="Detter J.C."/>
            <person name="Han C."/>
            <person name="Tapia R."/>
            <person name="Land M."/>
            <person name="Hauser L."/>
            <person name="Kyrpides N."/>
            <person name="Ivanova N."/>
            <person name="Mikhailova N."/>
            <person name="Pagani I."/>
            <person name="Ritalahti K.M."/>
            <person name="Loeffler F.E."/>
            <person name="Woyke T."/>
        </authorList>
    </citation>
    <scope>NUCLEOTIDE SEQUENCE [LARGE SCALE GENOMIC DNA]</scope>
    <source>
        <strain evidence="4">ATCC BAA-1886 / DSM 22777 / Buddy</strain>
    </source>
</reference>
<dbReference type="PROSITE" id="PS50943">
    <property type="entry name" value="HTH_CROC1"/>
    <property type="match status" value="1"/>
</dbReference>
<accession>F0RXN0</accession>
<dbReference type="PANTHER" id="PTHR43236">
    <property type="entry name" value="ANTITOXIN HIGA1"/>
    <property type="match status" value="1"/>
</dbReference>
<sequence>MSKVLASTPTGKVIKEYLDSYEITQKELSQRTGISEKHLSHVLNGTSRLTEETALKLEKVLTGVPASYWLNYETKYREAVAREQSPAYSADSKELQLIAKRFKFNEVFKDFGWSLQKQADQMLSLLQISDFSQFERVYATMGVSCMQDGGTLEAIAIWLNLCREEVEVQNEHLENQYNEVLLKTLLPKLKVIANTSDAPASLTEARELLNQAGIYLVIHEPISQAKIRGALSTYKKHPAIYLSLRFKTHDHAWFALMHEIGHLVLHYSKKEPIITLDIENGIQDEKEQAANHFAQTFLNPLLHSVGRQLQIER</sequence>
<proteinExistence type="inferred from homology"/>
<dbReference type="RefSeq" id="WP_013605933.1">
    <property type="nucleotide sequence ID" value="NC_015152.1"/>
</dbReference>
<dbReference type="HOGENOM" id="CLU_055824_0_0_12"/>
<organism evidence="3 4">
    <name type="scientific">Sphaerochaeta globosa (strain ATCC BAA-1886 / DSM 22777 / Buddy)</name>
    <name type="common">Spirochaeta sp. (strain Buddy)</name>
    <dbReference type="NCBI Taxonomy" id="158189"/>
    <lineage>
        <taxon>Bacteria</taxon>
        <taxon>Pseudomonadati</taxon>
        <taxon>Spirochaetota</taxon>
        <taxon>Spirochaetia</taxon>
        <taxon>Spirochaetales</taxon>
        <taxon>Sphaerochaetaceae</taxon>
        <taxon>Sphaerochaeta</taxon>
    </lineage>
</organism>
<dbReference type="SUPFAM" id="SSF47413">
    <property type="entry name" value="lambda repressor-like DNA-binding domains"/>
    <property type="match status" value="1"/>
</dbReference>
<dbReference type="InterPro" id="IPR001387">
    <property type="entry name" value="Cro/C1-type_HTH"/>
</dbReference>
<dbReference type="SMART" id="SM00530">
    <property type="entry name" value="HTH_XRE"/>
    <property type="match status" value="1"/>
</dbReference>
<evidence type="ECO:0000313" key="3">
    <source>
        <dbReference type="EMBL" id="ADY12080.1"/>
    </source>
</evidence>
<evidence type="ECO:0000313" key="4">
    <source>
        <dbReference type="Proteomes" id="UP000008466"/>
    </source>
</evidence>
<dbReference type="Gene3D" id="1.10.260.40">
    <property type="entry name" value="lambda repressor-like DNA-binding domains"/>
    <property type="match status" value="1"/>
</dbReference>
<protein>
    <submittedName>
        <fullName evidence="3">Helix-turn-helix domain protein</fullName>
    </submittedName>
</protein>
<dbReference type="Proteomes" id="UP000008466">
    <property type="component" value="Chromosome"/>
</dbReference>
<dbReference type="Pfam" id="PF01381">
    <property type="entry name" value="HTH_3"/>
    <property type="match status" value="1"/>
</dbReference>
<dbReference type="PANTHER" id="PTHR43236:SF1">
    <property type="entry name" value="BLL7220 PROTEIN"/>
    <property type="match status" value="1"/>
</dbReference>
<evidence type="ECO:0000259" key="2">
    <source>
        <dbReference type="PROSITE" id="PS50943"/>
    </source>
</evidence>
<feature type="domain" description="HTH cro/C1-type" evidence="2">
    <location>
        <begin position="14"/>
        <end position="69"/>
    </location>
</feature>
<dbReference type="EMBL" id="CP002541">
    <property type="protein sequence ID" value="ADY12080.1"/>
    <property type="molecule type" value="Genomic_DNA"/>
</dbReference>
<dbReference type="AlphaFoldDB" id="F0RXN0"/>